<name>G3HJE4_CRIGR</name>
<evidence type="ECO:0000313" key="2">
    <source>
        <dbReference type="Proteomes" id="UP000001075"/>
    </source>
</evidence>
<dbReference type="EMBL" id="JH000426">
    <property type="protein sequence ID" value="EGV93053.1"/>
    <property type="molecule type" value="Genomic_DNA"/>
</dbReference>
<organism evidence="1 2">
    <name type="scientific">Cricetulus griseus</name>
    <name type="common">Chinese hamster</name>
    <name type="synonym">Cricetulus barabensis griseus</name>
    <dbReference type="NCBI Taxonomy" id="10029"/>
    <lineage>
        <taxon>Eukaryota</taxon>
        <taxon>Metazoa</taxon>
        <taxon>Chordata</taxon>
        <taxon>Craniata</taxon>
        <taxon>Vertebrata</taxon>
        <taxon>Euteleostomi</taxon>
        <taxon>Mammalia</taxon>
        <taxon>Eutheria</taxon>
        <taxon>Euarchontoglires</taxon>
        <taxon>Glires</taxon>
        <taxon>Rodentia</taxon>
        <taxon>Myomorpha</taxon>
        <taxon>Muroidea</taxon>
        <taxon>Cricetidae</taxon>
        <taxon>Cricetinae</taxon>
        <taxon>Cricetulus</taxon>
    </lineage>
</organism>
<dbReference type="Proteomes" id="UP000001075">
    <property type="component" value="Unassembled WGS sequence"/>
</dbReference>
<reference evidence="2" key="1">
    <citation type="journal article" date="2011" name="Nat. Biotechnol.">
        <title>The genomic sequence of the Chinese hamster ovary (CHO)-K1 cell line.</title>
        <authorList>
            <person name="Xu X."/>
            <person name="Nagarajan H."/>
            <person name="Lewis N.E."/>
            <person name="Pan S."/>
            <person name="Cai Z."/>
            <person name="Liu X."/>
            <person name="Chen W."/>
            <person name="Xie M."/>
            <person name="Wang W."/>
            <person name="Hammond S."/>
            <person name="Andersen M.R."/>
            <person name="Neff N."/>
            <person name="Passarelli B."/>
            <person name="Koh W."/>
            <person name="Fan H.C."/>
            <person name="Wang J."/>
            <person name="Gui Y."/>
            <person name="Lee K.H."/>
            <person name="Betenbaugh M.J."/>
            <person name="Quake S.R."/>
            <person name="Famili I."/>
            <person name="Palsson B.O."/>
            <person name="Wang J."/>
        </authorList>
    </citation>
    <scope>NUCLEOTIDE SEQUENCE [LARGE SCALE GENOMIC DNA]</scope>
    <source>
        <strain evidence="2">CHO K1 cell line</strain>
    </source>
</reference>
<accession>G3HJE4</accession>
<sequence length="57" mass="6672">MKRSREFCKGQVLDRNLVLKPVLTLDGDLPSSRAYSLLLDIFFPVSKLYRNHPFFTQ</sequence>
<gene>
    <name evidence="1" type="ORF">I79_010787</name>
</gene>
<dbReference type="AlphaFoldDB" id="G3HJE4"/>
<protein>
    <submittedName>
        <fullName evidence="1">Uncharacterized protein</fullName>
    </submittedName>
</protein>
<evidence type="ECO:0000313" key="1">
    <source>
        <dbReference type="EMBL" id="EGV93053.1"/>
    </source>
</evidence>
<proteinExistence type="predicted"/>
<dbReference type="InParanoid" id="G3HJE4"/>